<feature type="domain" description="EGF-like" evidence="3">
    <location>
        <begin position="58"/>
        <end position="96"/>
    </location>
</feature>
<organism evidence="4 5">
    <name type="scientific">Patella caerulea</name>
    <name type="common">Rayed Mediterranean limpet</name>
    <dbReference type="NCBI Taxonomy" id="87958"/>
    <lineage>
        <taxon>Eukaryota</taxon>
        <taxon>Metazoa</taxon>
        <taxon>Spiralia</taxon>
        <taxon>Lophotrochozoa</taxon>
        <taxon>Mollusca</taxon>
        <taxon>Gastropoda</taxon>
        <taxon>Patellogastropoda</taxon>
        <taxon>Patelloidea</taxon>
        <taxon>Patellidae</taxon>
        <taxon>Patella</taxon>
    </lineage>
</organism>
<feature type="chain" id="PRO_5042967364" description="EGF-like domain-containing protein" evidence="2">
    <location>
        <begin position="21"/>
        <end position="101"/>
    </location>
</feature>
<feature type="disulfide bond" evidence="1">
    <location>
        <begin position="86"/>
        <end position="95"/>
    </location>
</feature>
<comment type="caution">
    <text evidence="1">Lacks conserved residue(s) required for the propagation of feature annotation.</text>
</comment>
<dbReference type="PROSITE" id="PS00022">
    <property type="entry name" value="EGF_1"/>
    <property type="match status" value="1"/>
</dbReference>
<dbReference type="EMBL" id="JAZGQO010000001">
    <property type="protein sequence ID" value="KAK6195460.1"/>
    <property type="molecule type" value="Genomic_DNA"/>
</dbReference>
<sequence>MKTLVLVGILSFYFLCGVESLTHLHHSIDCVDGETAVTEVVFCKKNPCDPLLKCVSKSEHLCSQYKPCLNHGVCQPQDDGDFKCTCRTGTIGRYCEDFLLS</sequence>
<dbReference type="AlphaFoldDB" id="A0AAN8QAJ3"/>
<dbReference type="SMART" id="SM00181">
    <property type="entry name" value="EGF"/>
    <property type="match status" value="1"/>
</dbReference>
<feature type="signal peptide" evidence="2">
    <location>
        <begin position="1"/>
        <end position="20"/>
    </location>
</feature>
<evidence type="ECO:0000256" key="2">
    <source>
        <dbReference type="SAM" id="SignalP"/>
    </source>
</evidence>
<dbReference type="InterPro" id="IPR000742">
    <property type="entry name" value="EGF"/>
</dbReference>
<reference evidence="4 5" key="1">
    <citation type="submission" date="2024-01" db="EMBL/GenBank/DDBJ databases">
        <title>The genome of the rayed Mediterranean limpet Patella caerulea (Linnaeus, 1758).</title>
        <authorList>
            <person name="Anh-Thu Weber A."/>
            <person name="Halstead-Nussloch G."/>
        </authorList>
    </citation>
    <scope>NUCLEOTIDE SEQUENCE [LARGE SCALE GENOMIC DNA]</scope>
    <source>
        <strain evidence="4">AATW-2023a</strain>
        <tissue evidence="4">Whole specimen</tissue>
    </source>
</reference>
<dbReference type="Proteomes" id="UP001347796">
    <property type="component" value="Unassembled WGS sequence"/>
</dbReference>
<gene>
    <name evidence="4" type="ORF">SNE40_000888</name>
</gene>
<dbReference type="PROSITE" id="PS50026">
    <property type="entry name" value="EGF_3"/>
    <property type="match status" value="1"/>
</dbReference>
<evidence type="ECO:0000313" key="5">
    <source>
        <dbReference type="Proteomes" id="UP001347796"/>
    </source>
</evidence>
<name>A0AAN8QAJ3_PATCE</name>
<keyword evidence="1" id="KW-1015">Disulfide bond</keyword>
<keyword evidence="5" id="KW-1185">Reference proteome</keyword>
<dbReference type="Gene3D" id="2.10.25.10">
    <property type="entry name" value="Laminin"/>
    <property type="match status" value="1"/>
</dbReference>
<evidence type="ECO:0000259" key="3">
    <source>
        <dbReference type="PROSITE" id="PS50026"/>
    </source>
</evidence>
<proteinExistence type="predicted"/>
<protein>
    <recommendedName>
        <fullName evidence="3">EGF-like domain-containing protein</fullName>
    </recommendedName>
</protein>
<dbReference type="SUPFAM" id="SSF57196">
    <property type="entry name" value="EGF/Laminin"/>
    <property type="match status" value="1"/>
</dbReference>
<accession>A0AAN8QAJ3</accession>
<evidence type="ECO:0000256" key="1">
    <source>
        <dbReference type="PROSITE-ProRule" id="PRU00076"/>
    </source>
</evidence>
<dbReference type="CDD" id="cd00054">
    <property type="entry name" value="EGF_CA"/>
    <property type="match status" value="1"/>
</dbReference>
<evidence type="ECO:0000313" key="4">
    <source>
        <dbReference type="EMBL" id="KAK6195460.1"/>
    </source>
</evidence>
<keyword evidence="1" id="KW-0245">EGF-like domain</keyword>
<comment type="caution">
    <text evidence="4">The sequence shown here is derived from an EMBL/GenBank/DDBJ whole genome shotgun (WGS) entry which is preliminary data.</text>
</comment>
<keyword evidence="2" id="KW-0732">Signal</keyword>